<organism evidence="1 2">
    <name type="scientific">Trichoderma cornu-damae</name>
    <dbReference type="NCBI Taxonomy" id="654480"/>
    <lineage>
        <taxon>Eukaryota</taxon>
        <taxon>Fungi</taxon>
        <taxon>Dikarya</taxon>
        <taxon>Ascomycota</taxon>
        <taxon>Pezizomycotina</taxon>
        <taxon>Sordariomycetes</taxon>
        <taxon>Hypocreomycetidae</taxon>
        <taxon>Hypocreales</taxon>
        <taxon>Hypocreaceae</taxon>
        <taxon>Trichoderma</taxon>
    </lineage>
</organism>
<dbReference type="AlphaFoldDB" id="A0A9P8QR18"/>
<keyword evidence="2" id="KW-1185">Reference proteome</keyword>
<protein>
    <submittedName>
        <fullName evidence="1">Uncharacterized protein</fullName>
    </submittedName>
</protein>
<proteinExistence type="predicted"/>
<dbReference type="Proteomes" id="UP000827724">
    <property type="component" value="Unassembled WGS sequence"/>
</dbReference>
<reference evidence="1" key="1">
    <citation type="submission" date="2021-08" db="EMBL/GenBank/DDBJ databases">
        <title>Chromosome-Level Trichoderma cornu-damae using Hi-C Data.</title>
        <authorList>
            <person name="Kim C.S."/>
        </authorList>
    </citation>
    <scope>NUCLEOTIDE SEQUENCE</scope>
    <source>
        <strain evidence="1">KA19-0412C</strain>
    </source>
</reference>
<sequence length="167" mass="19586">MPFYELPDSLHPWSSNALMNVALEYDTAWMEKSGPVNPLMYQENSTRGCFIRTLWAVAGNRQPPGGKFWLIDRTIQKRDRPFMAYIPSSDSDDEIEQVERKTTVFHGYNRRYVEIRDLTFHFLHWLQIEVGFNTRWIMNQRGSKQNNTAPPVNGLSDLVNVLCEERM</sequence>
<name>A0A9P8QR18_9HYPO</name>
<gene>
    <name evidence="1" type="ORF">Trco_003286</name>
</gene>
<dbReference type="OrthoDB" id="3596450at2759"/>
<dbReference type="EMBL" id="JAIWOZ010000002">
    <property type="protein sequence ID" value="KAH6609940.1"/>
    <property type="molecule type" value="Genomic_DNA"/>
</dbReference>
<evidence type="ECO:0000313" key="2">
    <source>
        <dbReference type="Proteomes" id="UP000827724"/>
    </source>
</evidence>
<accession>A0A9P8QR18</accession>
<comment type="caution">
    <text evidence="1">The sequence shown here is derived from an EMBL/GenBank/DDBJ whole genome shotgun (WGS) entry which is preliminary data.</text>
</comment>
<evidence type="ECO:0000313" key="1">
    <source>
        <dbReference type="EMBL" id="KAH6609940.1"/>
    </source>
</evidence>